<keyword evidence="6" id="KW-0007">Acetylation</keyword>
<accession>A0ABP5JZ90</accession>
<dbReference type="Pfam" id="PF08240">
    <property type="entry name" value="ADH_N"/>
    <property type="match status" value="1"/>
</dbReference>
<dbReference type="PANTHER" id="PTHR44154">
    <property type="entry name" value="QUINONE OXIDOREDUCTASE"/>
    <property type="match status" value="1"/>
</dbReference>
<keyword evidence="5" id="KW-0694">RNA-binding</keyword>
<evidence type="ECO:0000256" key="4">
    <source>
        <dbReference type="ARBA" id="ARBA00022857"/>
    </source>
</evidence>
<dbReference type="PROSITE" id="PS01162">
    <property type="entry name" value="QOR_ZETA_CRYSTAL"/>
    <property type="match status" value="1"/>
</dbReference>
<keyword evidence="9" id="KW-1185">Reference proteome</keyword>
<dbReference type="Gene3D" id="3.90.180.10">
    <property type="entry name" value="Medium-chain alcohol dehydrogenases, catalytic domain"/>
    <property type="match status" value="1"/>
</dbReference>
<dbReference type="InterPro" id="IPR051603">
    <property type="entry name" value="Zinc-ADH_QOR/CCCR"/>
</dbReference>
<reference evidence="9" key="1">
    <citation type="journal article" date="2019" name="Int. J. Syst. Evol. Microbiol.">
        <title>The Global Catalogue of Microorganisms (GCM) 10K type strain sequencing project: providing services to taxonomists for standard genome sequencing and annotation.</title>
        <authorList>
            <consortium name="The Broad Institute Genomics Platform"/>
            <consortium name="The Broad Institute Genome Sequencing Center for Infectious Disease"/>
            <person name="Wu L."/>
            <person name="Ma J."/>
        </authorList>
    </citation>
    <scope>NUCLEOTIDE SEQUENCE [LARGE SCALE GENOMIC DNA]</scope>
    <source>
        <strain evidence="9">JCM 16021</strain>
    </source>
</reference>
<comment type="subunit">
    <text evidence="2">Homotetramer.</text>
</comment>
<feature type="domain" description="Enoyl reductase (ER)" evidence="7">
    <location>
        <begin position="11"/>
        <end position="342"/>
    </location>
</feature>
<dbReference type="SMART" id="SM00829">
    <property type="entry name" value="PKS_ER"/>
    <property type="match status" value="1"/>
</dbReference>
<organism evidence="8 9">
    <name type="scientific">Nocardioides bigeumensis</name>
    <dbReference type="NCBI Taxonomy" id="433657"/>
    <lineage>
        <taxon>Bacteria</taxon>
        <taxon>Bacillati</taxon>
        <taxon>Actinomycetota</taxon>
        <taxon>Actinomycetes</taxon>
        <taxon>Propionibacteriales</taxon>
        <taxon>Nocardioidaceae</taxon>
        <taxon>Nocardioides</taxon>
    </lineage>
</organism>
<sequence>MPTAVRFTAPGPPSVLRPVTVLETGPSAGEVLVEIRATAVNHLDLDERDGTSGFDVTPTGQLGREGAGVVSELGPGARGWRVGDRVIVSAYPPCGSCPPCGRGWINVCERPRRPGIDTPGTYAESLVVPDRALFALPDDVDLAQGACLQLGFGTAWHGLLTRGRLRAGETVLVTGAGGGVGSAAVQVARLAGARVVAAASTVARQELARDCGADAVVDSGTVEILAAEVREVTGGAGVDVVFDAAAGEHLRVLIDLLRVGGRYVLYGAHAGQHAGIDALALFRQYVEIVASRGWQLPDIRGVIDAVEVGRLRTRIDRQLRLSEAAQAHELLARRQVTGKVVLIP</sequence>
<dbReference type="PANTHER" id="PTHR44154:SF1">
    <property type="entry name" value="QUINONE OXIDOREDUCTASE"/>
    <property type="match status" value="1"/>
</dbReference>
<dbReference type="InterPro" id="IPR036291">
    <property type="entry name" value="NAD(P)-bd_dom_sf"/>
</dbReference>
<keyword evidence="4" id="KW-0521">NADP</keyword>
<dbReference type="InterPro" id="IPR013154">
    <property type="entry name" value="ADH-like_N"/>
</dbReference>
<evidence type="ECO:0000259" key="7">
    <source>
        <dbReference type="SMART" id="SM00829"/>
    </source>
</evidence>
<comment type="caution">
    <text evidence="8">The sequence shown here is derived from an EMBL/GenBank/DDBJ whole genome shotgun (WGS) entry which is preliminary data.</text>
</comment>
<dbReference type="RefSeq" id="WP_344303347.1">
    <property type="nucleotide sequence ID" value="NZ_BAAAQQ010000009.1"/>
</dbReference>
<dbReference type="InterPro" id="IPR002364">
    <property type="entry name" value="Quin_OxRdtase/zeta-crystal_CS"/>
</dbReference>
<evidence type="ECO:0000256" key="2">
    <source>
        <dbReference type="ARBA" id="ARBA00011881"/>
    </source>
</evidence>
<dbReference type="InterPro" id="IPR020843">
    <property type="entry name" value="ER"/>
</dbReference>
<proteinExistence type="predicted"/>
<dbReference type="SUPFAM" id="SSF50129">
    <property type="entry name" value="GroES-like"/>
    <property type="match status" value="1"/>
</dbReference>
<name>A0ABP5JZ90_9ACTN</name>
<protein>
    <submittedName>
        <fullName evidence="8">Zinc-binding dehydrogenase</fullName>
    </submittedName>
</protein>
<evidence type="ECO:0000256" key="5">
    <source>
        <dbReference type="ARBA" id="ARBA00022884"/>
    </source>
</evidence>
<dbReference type="Proteomes" id="UP001500575">
    <property type="component" value="Unassembled WGS sequence"/>
</dbReference>
<evidence type="ECO:0000313" key="9">
    <source>
        <dbReference type="Proteomes" id="UP001500575"/>
    </source>
</evidence>
<evidence type="ECO:0000256" key="3">
    <source>
        <dbReference type="ARBA" id="ARBA00022490"/>
    </source>
</evidence>
<evidence type="ECO:0000256" key="6">
    <source>
        <dbReference type="ARBA" id="ARBA00022990"/>
    </source>
</evidence>
<dbReference type="EMBL" id="BAAAQQ010000009">
    <property type="protein sequence ID" value="GAA2122606.1"/>
    <property type="molecule type" value="Genomic_DNA"/>
</dbReference>
<evidence type="ECO:0000313" key="8">
    <source>
        <dbReference type="EMBL" id="GAA2122606.1"/>
    </source>
</evidence>
<comment type="subcellular location">
    <subcellularLocation>
        <location evidence="1">Cytoplasm</location>
    </subcellularLocation>
</comment>
<dbReference type="Pfam" id="PF00107">
    <property type="entry name" value="ADH_zinc_N"/>
    <property type="match status" value="1"/>
</dbReference>
<keyword evidence="3" id="KW-0963">Cytoplasm</keyword>
<dbReference type="InterPro" id="IPR011032">
    <property type="entry name" value="GroES-like_sf"/>
</dbReference>
<dbReference type="InterPro" id="IPR013149">
    <property type="entry name" value="ADH-like_C"/>
</dbReference>
<dbReference type="SUPFAM" id="SSF51735">
    <property type="entry name" value="NAD(P)-binding Rossmann-fold domains"/>
    <property type="match status" value="1"/>
</dbReference>
<evidence type="ECO:0000256" key="1">
    <source>
        <dbReference type="ARBA" id="ARBA00004496"/>
    </source>
</evidence>
<gene>
    <name evidence="8" type="ORF">GCM10009843_17860</name>
</gene>